<gene>
    <name evidence="1" type="ORF">WR25_15934</name>
</gene>
<evidence type="ECO:0000313" key="1">
    <source>
        <dbReference type="EMBL" id="PAV62871.1"/>
    </source>
</evidence>
<comment type="caution">
    <text evidence="1">The sequence shown here is derived from an EMBL/GenBank/DDBJ whole genome shotgun (WGS) entry which is preliminary data.</text>
</comment>
<keyword evidence="2" id="KW-1185">Reference proteome</keyword>
<organism evidence="1 2">
    <name type="scientific">Diploscapter pachys</name>
    <dbReference type="NCBI Taxonomy" id="2018661"/>
    <lineage>
        <taxon>Eukaryota</taxon>
        <taxon>Metazoa</taxon>
        <taxon>Ecdysozoa</taxon>
        <taxon>Nematoda</taxon>
        <taxon>Chromadorea</taxon>
        <taxon>Rhabditida</taxon>
        <taxon>Rhabditina</taxon>
        <taxon>Rhabditomorpha</taxon>
        <taxon>Rhabditoidea</taxon>
        <taxon>Rhabditidae</taxon>
        <taxon>Diploscapter</taxon>
    </lineage>
</organism>
<dbReference type="EMBL" id="LIAE01010341">
    <property type="protein sequence ID" value="PAV62871.1"/>
    <property type="molecule type" value="Genomic_DNA"/>
</dbReference>
<dbReference type="Proteomes" id="UP000218231">
    <property type="component" value="Unassembled WGS sequence"/>
</dbReference>
<name>A0A2A2JMK7_9BILA</name>
<protein>
    <submittedName>
        <fullName evidence="1">Uncharacterized protein</fullName>
    </submittedName>
</protein>
<reference evidence="1 2" key="1">
    <citation type="journal article" date="2017" name="Curr. Biol.">
        <title>Genome architecture and evolution of a unichromosomal asexual nematode.</title>
        <authorList>
            <person name="Fradin H."/>
            <person name="Zegar C."/>
            <person name="Gutwein M."/>
            <person name="Lucas J."/>
            <person name="Kovtun M."/>
            <person name="Corcoran D."/>
            <person name="Baugh L.R."/>
            <person name="Kiontke K."/>
            <person name="Gunsalus K."/>
            <person name="Fitch D.H."/>
            <person name="Piano F."/>
        </authorList>
    </citation>
    <scope>NUCLEOTIDE SEQUENCE [LARGE SCALE GENOMIC DNA]</scope>
    <source>
        <strain evidence="1">PF1309</strain>
    </source>
</reference>
<proteinExistence type="predicted"/>
<dbReference type="AlphaFoldDB" id="A0A2A2JMK7"/>
<sequence length="104" mass="12362">MLEEDSVVHEFPKSSFQNCLFCLLKLHCQKFTDLDEVDDEVFHIEHVSVVKNSPISQHRDDHIAETLSSSSLELVVFLRNWRRYFDYQSGKRVYPRSLFCFYQG</sequence>
<evidence type="ECO:0000313" key="2">
    <source>
        <dbReference type="Proteomes" id="UP000218231"/>
    </source>
</evidence>
<accession>A0A2A2JMK7</accession>